<dbReference type="AlphaFoldDB" id="A0A4R5D7C8"/>
<name>A0A4R5D7C8_9BACT</name>
<gene>
    <name evidence="2" type="ORF">E0F88_30810</name>
</gene>
<dbReference type="OrthoDB" id="9782403at2"/>
<organism evidence="2 3">
    <name type="scientific">Dyadobacter psychrotolerans</name>
    <dbReference type="NCBI Taxonomy" id="2541721"/>
    <lineage>
        <taxon>Bacteria</taxon>
        <taxon>Pseudomonadati</taxon>
        <taxon>Bacteroidota</taxon>
        <taxon>Cytophagia</taxon>
        <taxon>Cytophagales</taxon>
        <taxon>Spirosomataceae</taxon>
        <taxon>Dyadobacter</taxon>
    </lineage>
</organism>
<dbReference type="PANTHER" id="PTHR36394:SF1">
    <property type="entry name" value="OS01G0277700 PROTEIN"/>
    <property type="match status" value="1"/>
</dbReference>
<keyword evidence="1" id="KW-0472">Membrane</keyword>
<evidence type="ECO:0008006" key="4">
    <source>
        <dbReference type="Google" id="ProtNLM"/>
    </source>
</evidence>
<evidence type="ECO:0000313" key="3">
    <source>
        <dbReference type="Proteomes" id="UP000294850"/>
    </source>
</evidence>
<dbReference type="RefSeq" id="WP_131962172.1">
    <property type="nucleotide sequence ID" value="NZ_SMFL01000020.1"/>
</dbReference>
<proteinExistence type="predicted"/>
<feature type="transmembrane region" description="Helical" evidence="1">
    <location>
        <begin position="117"/>
        <end position="137"/>
    </location>
</feature>
<feature type="transmembrane region" description="Helical" evidence="1">
    <location>
        <begin position="73"/>
        <end position="96"/>
    </location>
</feature>
<feature type="transmembrane region" description="Helical" evidence="1">
    <location>
        <begin position="143"/>
        <end position="168"/>
    </location>
</feature>
<keyword evidence="3" id="KW-1185">Reference proteome</keyword>
<dbReference type="PANTHER" id="PTHR36394">
    <property type="entry name" value="OS01G0277700 PROTEIN"/>
    <property type="match status" value="1"/>
</dbReference>
<keyword evidence="1" id="KW-0812">Transmembrane</keyword>
<feature type="transmembrane region" description="Helical" evidence="1">
    <location>
        <begin position="6"/>
        <end position="23"/>
    </location>
</feature>
<feature type="transmembrane region" description="Helical" evidence="1">
    <location>
        <begin position="188"/>
        <end position="204"/>
    </location>
</feature>
<feature type="transmembrane region" description="Helical" evidence="1">
    <location>
        <begin position="44"/>
        <end position="67"/>
    </location>
</feature>
<keyword evidence="1" id="KW-1133">Transmembrane helix</keyword>
<accession>A0A4R5D7C8</accession>
<reference evidence="2 3" key="1">
    <citation type="submission" date="2019-03" db="EMBL/GenBank/DDBJ databases">
        <title>Dyadobacter AR-3-6 sp. nov., isolated from arctic soil.</title>
        <authorList>
            <person name="Chaudhary D.K."/>
        </authorList>
    </citation>
    <scope>NUCLEOTIDE SEQUENCE [LARGE SCALE GENOMIC DNA]</scope>
    <source>
        <strain evidence="2 3">AR-3-6</strain>
    </source>
</reference>
<dbReference type="Proteomes" id="UP000294850">
    <property type="component" value="Unassembled WGS sequence"/>
</dbReference>
<comment type="caution">
    <text evidence="2">The sequence shown here is derived from an EMBL/GenBank/DDBJ whole genome shotgun (WGS) entry which is preliminary data.</text>
</comment>
<evidence type="ECO:0000313" key="2">
    <source>
        <dbReference type="EMBL" id="TDE09412.1"/>
    </source>
</evidence>
<protein>
    <recommendedName>
        <fullName evidence="4">Urease accessory protein UreH-like transmembrane domain-containing protein</fullName>
    </recommendedName>
</protein>
<sequence length="206" mass="23056">MNQIILGSIALSLIHALIPSHWLPFITIGKAQGWDLPHILKTTFLAGIAHTISTTIFGLLASFAGFQLSNNQYIISSTIVPILLLGLGAWFIMQHYRAHDHSHINEKVMNGKTYKQLLFSLAIMMFLSPCFEISAYFLSAGAIGWPAVATIIVIYNFLTITGMLLMVWLGHHGIKRLNIHWLQHNEQLITGLTLICLAVFNFFTEL</sequence>
<evidence type="ECO:0000256" key="1">
    <source>
        <dbReference type="SAM" id="Phobius"/>
    </source>
</evidence>
<dbReference type="EMBL" id="SMFL01000020">
    <property type="protein sequence ID" value="TDE09412.1"/>
    <property type="molecule type" value="Genomic_DNA"/>
</dbReference>